<comment type="caution">
    <text evidence="4">The sequence shown here is derived from an EMBL/GenBank/DDBJ whole genome shotgun (WGS) entry which is preliminary data.</text>
</comment>
<keyword evidence="1" id="KW-0328">Glycosyltransferase</keyword>
<dbReference type="InterPro" id="IPR049327">
    <property type="entry name" value="TibC/BAHTCr-like_N"/>
</dbReference>
<dbReference type="EMBL" id="NWUS01000003">
    <property type="protein sequence ID" value="MBA5726099.1"/>
    <property type="molecule type" value="Genomic_DNA"/>
</dbReference>
<dbReference type="SUPFAM" id="SSF53756">
    <property type="entry name" value="UDP-Glycosyltransferase/glycogen phosphorylase"/>
    <property type="match status" value="1"/>
</dbReference>
<reference evidence="4 5" key="1">
    <citation type="submission" date="2017-09" db="EMBL/GenBank/DDBJ databases">
        <authorList>
            <person name="Jakob F."/>
        </authorList>
    </citation>
    <scope>NUCLEOTIDE SEQUENCE [LARGE SCALE GENOMIC DNA]</scope>
    <source>
        <strain evidence="4 5">TMW 2.1880</strain>
    </source>
</reference>
<accession>A0ABR5ZPG9</accession>
<evidence type="ECO:0000313" key="5">
    <source>
        <dbReference type="Proteomes" id="UP001516390"/>
    </source>
</evidence>
<name>A0ABR5ZPG9_9PROT</name>
<keyword evidence="5" id="KW-1185">Reference proteome</keyword>
<evidence type="ECO:0000256" key="2">
    <source>
        <dbReference type="ARBA" id="ARBA00022679"/>
    </source>
</evidence>
<dbReference type="NCBIfam" id="TIGR04414">
    <property type="entry name" value="hepto_Aah_TibC"/>
    <property type="match status" value="1"/>
</dbReference>
<gene>
    <name evidence="4" type="ORF">CPA57_07425</name>
</gene>
<dbReference type="Proteomes" id="UP001516390">
    <property type="component" value="Unassembled WGS sequence"/>
</dbReference>
<feature type="domain" description="Autotransproter heptosyltransferase TibC/BAHTCr-like N-terminal" evidence="3">
    <location>
        <begin position="19"/>
        <end position="83"/>
    </location>
</feature>
<proteinExistence type="predicted"/>
<dbReference type="PANTHER" id="PTHR30160">
    <property type="entry name" value="TETRAACYLDISACCHARIDE 4'-KINASE-RELATED"/>
    <property type="match status" value="1"/>
</dbReference>
<sequence>MCRSVAVSDNDKIVLTQAGPGGIRYDFNDGCRVCVPEGALWAVRLRDLDTDTVLFFQEINGAGMVQSLKRYYVRFEITIWKDGEEFFTHVCDLKDREVLITMYMGGLGDHIAWIGQAASFVEKHGCRASFFVNKAMIPLFEDAYPHIRFIDEDDQSDRQYYAHYKVLVFFGDTEFTCQPNDYRQTGLSHMGAYILGLSPQERKPRVVVEPGGRPMEEPYVCIGAQASGLSKYWNNPRGWYDLIRFLKEKGYKVVCIDKDRVSGPITAIRTIPHGAQDETGNRPLPERVRWLQHAEFFVGTSSGLAWLAWAAGAKVVMISGYTEPYNEFYTPYRIINRNVCNGCANDVNIELKPSDPFFCPRHKGTEKMFECSRGISFTQVKTTIEQIPGFGELSQND</sequence>
<dbReference type="Pfam" id="PF21129">
    <property type="entry name" value="TibC_1st"/>
    <property type="match status" value="1"/>
</dbReference>
<evidence type="ECO:0000256" key="1">
    <source>
        <dbReference type="ARBA" id="ARBA00022676"/>
    </source>
</evidence>
<dbReference type="Pfam" id="PF01075">
    <property type="entry name" value="Glyco_transf_9"/>
    <property type="match status" value="1"/>
</dbReference>
<organism evidence="4 5">
    <name type="scientific">Bombella favorum</name>
    <dbReference type="NCBI Taxonomy" id="2039164"/>
    <lineage>
        <taxon>Bacteria</taxon>
        <taxon>Pseudomonadati</taxon>
        <taxon>Pseudomonadota</taxon>
        <taxon>Alphaproteobacteria</taxon>
        <taxon>Acetobacterales</taxon>
        <taxon>Acetobacteraceae</taxon>
        <taxon>Bombella</taxon>
    </lineage>
</organism>
<dbReference type="InterPro" id="IPR051199">
    <property type="entry name" value="LPS_LOS_Heptosyltrfase"/>
</dbReference>
<keyword evidence="2" id="KW-0808">Transferase</keyword>
<dbReference type="Gene3D" id="3.40.50.2000">
    <property type="entry name" value="Glycogen Phosphorylase B"/>
    <property type="match status" value="1"/>
</dbReference>
<evidence type="ECO:0000259" key="3">
    <source>
        <dbReference type="Pfam" id="PF21129"/>
    </source>
</evidence>
<dbReference type="InterPro" id="IPR030929">
    <property type="entry name" value="Aah/TibC-like"/>
</dbReference>
<evidence type="ECO:0000313" key="4">
    <source>
        <dbReference type="EMBL" id="MBA5726099.1"/>
    </source>
</evidence>
<dbReference type="InterPro" id="IPR002201">
    <property type="entry name" value="Glyco_trans_9"/>
</dbReference>
<protein>
    <submittedName>
        <fullName evidence="4">Autotransporter strand-loop-strand O-heptosyltransferase</fullName>
    </submittedName>
</protein>